<comment type="catalytic activity">
    <reaction evidence="24">
        <text>L-glutamine + H2O = L-glutamate + NH4(+)</text>
        <dbReference type="Rhea" id="RHEA:15889"/>
        <dbReference type="ChEBI" id="CHEBI:15377"/>
        <dbReference type="ChEBI" id="CHEBI:28938"/>
        <dbReference type="ChEBI" id="CHEBI:29985"/>
        <dbReference type="ChEBI" id="CHEBI:58359"/>
        <dbReference type="EC" id="3.5.1.2"/>
    </reaction>
</comment>
<feature type="compositionally biased region" description="Basic and acidic residues" evidence="26">
    <location>
        <begin position="2637"/>
        <end position="2663"/>
    </location>
</feature>
<evidence type="ECO:0000259" key="30">
    <source>
        <dbReference type="PROSITE" id="PS51855"/>
    </source>
</evidence>
<dbReference type="InterPro" id="IPR036897">
    <property type="entry name" value="CarbamoylP_synth_lsu_oligo_sf"/>
</dbReference>
<evidence type="ECO:0000256" key="11">
    <source>
        <dbReference type="ARBA" id="ARBA00022741"/>
    </source>
</evidence>
<dbReference type="InterPro" id="IPR002474">
    <property type="entry name" value="CarbamoylP_synth_ssu_N"/>
</dbReference>
<evidence type="ECO:0000256" key="9">
    <source>
        <dbReference type="ARBA" id="ARBA00022691"/>
    </source>
</evidence>
<dbReference type="InterPro" id="IPR036914">
    <property type="entry name" value="MGS-like_dom_sf"/>
</dbReference>
<dbReference type="PROSITE" id="PS50975">
    <property type="entry name" value="ATP_GRASP"/>
    <property type="match status" value="2"/>
</dbReference>
<evidence type="ECO:0000259" key="27">
    <source>
        <dbReference type="PROSITE" id="PS50280"/>
    </source>
</evidence>
<dbReference type="PRINTS" id="PR00098">
    <property type="entry name" value="CPSASE"/>
</dbReference>
<dbReference type="NCBIfam" id="NF009455">
    <property type="entry name" value="PRK12815.1"/>
    <property type="match status" value="1"/>
</dbReference>
<evidence type="ECO:0000256" key="4">
    <source>
        <dbReference type="ARBA" id="ARBA00004852"/>
    </source>
</evidence>
<dbReference type="Gene3D" id="3.40.50.1380">
    <property type="entry name" value="Methylglyoxal synthase-like domain"/>
    <property type="match status" value="1"/>
</dbReference>
<dbReference type="InterPro" id="IPR006275">
    <property type="entry name" value="CPSase_lsu"/>
</dbReference>
<comment type="similarity">
    <text evidence="17">In the 3rd section; belongs to the metallo-dependent hydrolases superfamily. DHOase family. CAD subfamily.</text>
</comment>
<dbReference type="InterPro" id="IPR013815">
    <property type="entry name" value="ATP_grasp_subdomain_1"/>
</dbReference>
<dbReference type="Gene3D" id="1.10.1030.10">
    <property type="entry name" value="Carbamoyl-phosphate synthetase, large subunit oligomerisation domain"/>
    <property type="match status" value="1"/>
</dbReference>
<dbReference type="PRINTS" id="PR00099">
    <property type="entry name" value="CPSGATASE"/>
</dbReference>
<dbReference type="CDD" id="cd01744">
    <property type="entry name" value="GATase1_CPSase"/>
    <property type="match status" value="1"/>
</dbReference>
<dbReference type="PROSITE" id="PS51215">
    <property type="entry name" value="AWS"/>
    <property type="match status" value="1"/>
</dbReference>
<dbReference type="PROSITE" id="PS51273">
    <property type="entry name" value="GATASE_TYPE_1"/>
    <property type="match status" value="1"/>
</dbReference>
<dbReference type="SUPFAM" id="SSF53671">
    <property type="entry name" value="Aspartate/ornithine carbamoyltransferase"/>
    <property type="match status" value="1"/>
</dbReference>
<reference evidence="31" key="1">
    <citation type="submission" date="2021-06" db="EMBL/GenBank/DDBJ databases">
        <authorList>
            <person name="Kallberg Y."/>
            <person name="Tangrot J."/>
            <person name="Rosling A."/>
        </authorList>
    </citation>
    <scope>NUCLEOTIDE SEQUENCE</scope>
    <source>
        <strain evidence="31">FL966</strain>
    </source>
</reference>
<dbReference type="FunFam" id="3.40.50.1370:FF:000005">
    <property type="entry name" value="CAD protein-like isoform X1"/>
    <property type="match status" value="1"/>
</dbReference>
<dbReference type="FunFam" id="3.30.470.20:FF:000001">
    <property type="entry name" value="Carbamoyl-phosphate synthase large chain"/>
    <property type="match status" value="1"/>
</dbReference>
<keyword evidence="16" id="KW-0511">Multifunctional enzyme</keyword>
<dbReference type="InterPro" id="IPR016185">
    <property type="entry name" value="PreATP-grasp_dom_sf"/>
</dbReference>
<dbReference type="PANTHER" id="PTHR11405">
    <property type="entry name" value="CARBAMOYLTRANSFERASE FAMILY MEMBER"/>
    <property type="match status" value="1"/>
</dbReference>
<evidence type="ECO:0000256" key="3">
    <source>
        <dbReference type="ARBA" id="ARBA00004812"/>
    </source>
</evidence>
<comment type="catalytic activity">
    <reaction evidence="22">
        <text>hydrogencarbonate + L-glutamine + 2 ATP + H2O = carbamoyl phosphate + L-glutamate + 2 ADP + phosphate + 2 H(+)</text>
        <dbReference type="Rhea" id="RHEA:18633"/>
        <dbReference type="ChEBI" id="CHEBI:15377"/>
        <dbReference type="ChEBI" id="CHEBI:15378"/>
        <dbReference type="ChEBI" id="CHEBI:17544"/>
        <dbReference type="ChEBI" id="CHEBI:29985"/>
        <dbReference type="ChEBI" id="CHEBI:30616"/>
        <dbReference type="ChEBI" id="CHEBI:43474"/>
        <dbReference type="ChEBI" id="CHEBI:58228"/>
        <dbReference type="ChEBI" id="CHEBI:58359"/>
        <dbReference type="ChEBI" id="CHEBI:456216"/>
        <dbReference type="EC" id="6.3.5.5"/>
    </reaction>
</comment>
<dbReference type="PANTHER" id="PTHR11405:SF5">
    <property type="entry name" value="CAD PROTEIN"/>
    <property type="match status" value="1"/>
</dbReference>
<evidence type="ECO:0000256" key="15">
    <source>
        <dbReference type="ARBA" id="ARBA00023242"/>
    </source>
</evidence>
<dbReference type="SUPFAM" id="SSF82199">
    <property type="entry name" value="SET domain"/>
    <property type="match status" value="1"/>
</dbReference>
<feature type="domain" description="SET" evidence="27">
    <location>
        <begin position="2380"/>
        <end position="2497"/>
    </location>
</feature>
<protein>
    <submittedName>
        <fullName evidence="31">7889_t:CDS:1</fullName>
    </submittedName>
</protein>
<dbReference type="SMART" id="SM01096">
    <property type="entry name" value="CPSase_L_D3"/>
    <property type="match status" value="1"/>
</dbReference>
<proteinExistence type="inferred from homology"/>
<dbReference type="GO" id="GO:0006541">
    <property type="term" value="P:glutamine metabolic process"/>
    <property type="evidence" value="ECO:0007669"/>
    <property type="project" value="InterPro"/>
</dbReference>
<organism evidence="31 32">
    <name type="scientific">Cetraspora pellucida</name>
    <dbReference type="NCBI Taxonomy" id="1433469"/>
    <lineage>
        <taxon>Eukaryota</taxon>
        <taxon>Fungi</taxon>
        <taxon>Fungi incertae sedis</taxon>
        <taxon>Mucoromycota</taxon>
        <taxon>Glomeromycotina</taxon>
        <taxon>Glomeromycetes</taxon>
        <taxon>Diversisporales</taxon>
        <taxon>Gigasporaceae</taxon>
        <taxon>Cetraspora</taxon>
    </lineage>
</organism>
<evidence type="ECO:0000256" key="21">
    <source>
        <dbReference type="ARBA" id="ARBA00047359"/>
    </source>
</evidence>
<dbReference type="InterPro" id="IPR001214">
    <property type="entry name" value="SET_dom"/>
</dbReference>
<dbReference type="InterPro" id="IPR032466">
    <property type="entry name" value="Metal_Hydrolase"/>
</dbReference>
<evidence type="ECO:0000256" key="6">
    <source>
        <dbReference type="ARBA" id="ARBA00022598"/>
    </source>
</evidence>
<dbReference type="SMART" id="SM00317">
    <property type="entry name" value="SET"/>
    <property type="match status" value="1"/>
</dbReference>
<dbReference type="GO" id="GO:0016597">
    <property type="term" value="F:amino acid binding"/>
    <property type="evidence" value="ECO:0007669"/>
    <property type="project" value="InterPro"/>
</dbReference>
<dbReference type="PROSITE" id="PS00097">
    <property type="entry name" value="CARBAMOYLTRANSFERASE"/>
    <property type="match status" value="1"/>
</dbReference>
<dbReference type="Pfam" id="PF02786">
    <property type="entry name" value="CPSase_L_D2"/>
    <property type="match status" value="2"/>
</dbReference>
<dbReference type="PROSITE" id="PS50280">
    <property type="entry name" value="SET"/>
    <property type="match status" value="1"/>
</dbReference>
<dbReference type="GO" id="GO:0006207">
    <property type="term" value="P:'de novo' pyrimidine nucleobase biosynthetic process"/>
    <property type="evidence" value="ECO:0007669"/>
    <property type="project" value="InterPro"/>
</dbReference>
<dbReference type="InterPro" id="IPR035686">
    <property type="entry name" value="CPSase_GATase1"/>
</dbReference>
<dbReference type="FunFam" id="3.50.30.20:FF:000002">
    <property type="entry name" value="Carbamoyl-phosphate synthase 1, mitochondrial"/>
    <property type="match status" value="1"/>
</dbReference>
<dbReference type="InterPro" id="IPR005479">
    <property type="entry name" value="CPAse_ATP-bd"/>
</dbReference>
<dbReference type="GO" id="GO:0006221">
    <property type="term" value="P:pyrimidine nucleotide biosynthetic process"/>
    <property type="evidence" value="ECO:0007669"/>
    <property type="project" value="UniProtKB-KW"/>
</dbReference>
<keyword evidence="11 25" id="KW-0547">Nucleotide-binding</keyword>
<dbReference type="Gene3D" id="3.40.50.1370">
    <property type="entry name" value="Aspartate/ornithine carbamoyltransferase"/>
    <property type="match status" value="2"/>
</dbReference>
<dbReference type="PROSITE" id="PS00867">
    <property type="entry name" value="CPSASE_2"/>
    <property type="match status" value="2"/>
</dbReference>
<dbReference type="GO" id="GO:0004088">
    <property type="term" value="F:carbamoyl-phosphate synthase (glutamine-hydrolyzing) activity"/>
    <property type="evidence" value="ECO:0007669"/>
    <property type="project" value="UniProtKB-EC"/>
</dbReference>
<evidence type="ECO:0000256" key="25">
    <source>
        <dbReference type="PROSITE-ProRule" id="PRU00409"/>
    </source>
</evidence>
<keyword evidence="6" id="KW-0436">Ligase</keyword>
<keyword evidence="10" id="KW-0677">Repeat</keyword>
<dbReference type="NCBIfam" id="NF002032">
    <property type="entry name" value="PRK00856.1"/>
    <property type="match status" value="1"/>
</dbReference>
<dbReference type="PROSITE" id="PS00866">
    <property type="entry name" value="CPSASE_1"/>
    <property type="match status" value="1"/>
</dbReference>
<dbReference type="Gene3D" id="2.170.270.10">
    <property type="entry name" value="SET domain"/>
    <property type="match status" value="1"/>
</dbReference>
<dbReference type="PRINTS" id="PR00100">
    <property type="entry name" value="AOTCASE"/>
</dbReference>
<feature type="region of interest" description="Disordered" evidence="26">
    <location>
        <begin position="2637"/>
        <end position="2673"/>
    </location>
</feature>
<dbReference type="NCBIfam" id="NF009475">
    <property type="entry name" value="PRK12838.1"/>
    <property type="match status" value="1"/>
</dbReference>
<dbReference type="Pfam" id="PF02787">
    <property type="entry name" value="CPSase_L_D3"/>
    <property type="match status" value="1"/>
</dbReference>
<dbReference type="InterPro" id="IPR006132">
    <property type="entry name" value="Asp/Orn_carbamoyltranf_P-bd"/>
</dbReference>
<comment type="pathway">
    <text evidence="3">Pyrimidine metabolism; UMP biosynthesis via de novo pathway; (S)-dihydroorotate from bicarbonate: step 1/3.</text>
</comment>
<evidence type="ECO:0000259" key="29">
    <source>
        <dbReference type="PROSITE" id="PS51215"/>
    </source>
</evidence>
<dbReference type="PRINTS" id="PR00101">
    <property type="entry name" value="ATCASE"/>
</dbReference>
<accession>A0A9N9BFT4</accession>
<evidence type="ECO:0000256" key="8">
    <source>
        <dbReference type="ARBA" id="ARBA00022679"/>
    </source>
</evidence>
<evidence type="ECO:0000256" key="19">
    <source>
        <dbReference type="ARBA" id="ARBA00043984"/>
    </source>
</evidence>
<dbReference type="FunFam" id="3.30.1490.20:FF:000001">
    <property type="entry name" value="Carbamoyl-phosphate synthase large chain"/>
    <property type="match status" value="1"/>
</dbReference>
<dbReference type="HAMAP" id="MF_01209">
    <property type="entry name" value="CPSase_S_chain"/>
    <property type="match status" value="1"/>
</dbReference>
<dbReference type="Gene3D" id="3.40.50.20">
    <property type="match status" value="2"/>
</dbReference>
<keyword evidence="7" id="KW-0489">Methyltransferase</keyword>
<keyword evidence="15" id="KW-0539">Nucleus</keyword>
<dbReference type="Gene3D" id="3.30.1490.20">
    <property type="entry name" value="ATP-grasp fold, A domain"/>
    <property type="match status" value="1"/>
</dbReference>
<dbReference type="InterPro" id="IPR058047">
    <property type="entry name" value="CPSase_preATP-grasp"/>
</dbReference>
<feature type="domain" description="MGS-like" evidence="30">
    <location>
        <begin position="1383"/>
        <end position="1533"/>
    </location>
</feature>
<dbReference type="GO" id="GO:0004359">
    <property type="term" value="F:glutaminase activity"/>
    <property type="evidence" value="ECO:0007669"/>
    <property type="project" value="UniProtKB-EC"/>
</dbReference>
<dbReference type="NCBIfam" id="NF003671">
    <property type="entry name" value="PRK05294.1"/>
    <property type="match status" value="1"/>
</dbReference>
<dbReference type="InterPro" id="IPR005480">
    <property type="entry name" value="CPSase_lsu_oligo"/>
</dbReference>
<dbReference type="InterPro" id="IPR046341">
    <property type="entry name" value="SET_dom_sf"/>
</dbReference>
<dbReference type="Gene3D" id="3.30.470.20">
    <property type="entry name" value="ATP-grasp fold, B domain"/>
    <property type="match status" value="2"/>
</dbReference>
<dbReference type="Pfam" id="PF00185">
    <property type="entry name" value="OTCace"/>
    <property type="match status" value="1"/>
</dbReference>
<dbReference type="SUPFAM" id="SSF52335">
    <property type="entry name" value="Methylglyoxal synthase-like"/>
    <property type="match status" value="1"/>
</dbReference>
<feature type="compositionally biased region" description="Low complexity" evidence="26">
    <location>
        <begin position="1892"/>
        <end position="1908"/>
    </location>
</feature>
<evidence type="ECO:0000256" key="7">
    <source>
        <dbReference type="ARBA" id="ARBA00022603"/>
    </source>
</evidence>
<dbReference type="EMBL" id="CAJVQA010002975">
    <property type="protein sequence ID" value="CAG8562424.1"/>
    <property type="molecule type" value="Genomic_DNA"/>
</dbReference>
<dbReference type="InterPro" id="IPR006130">
    <property type="entry name" value="Asp/Orn_carbamoylTrfase"/>
</dbReference>
<keyword evidence="5" id="KW-0597">Phosphoprotein</keyword>
<feature type="domain" description="ATP-grasp" evidence="28">
    <location>
        <begin position="590"/>
        <end position="782"/>
    </location>
</feature>
<dbReference type="InterPro" id="IPR002082">
    <property type="entry name" value="Asp_carbamoyltransf"/>
</dbReference>
<evidence type="ECO:0000256" key="20">
    <source>
        <dbReference type="ARBA" id="ARBA00043998"/>
    </source>
</evidence>
<dbReference type="InterPro" id="IPR036901">
    <property type="entry name" value="Asp/Orn_carbamoylTrfase_sf"/>
</dbReference>
<evidence type="ECO:0000256" key="2">
    <source>
        <dbReference type="ARBA" id="ARBA00004123"/>
    </source>
</evidence>
<dbReference type="InterPro" id="IPR011761">
    <property type="entry name" value="ATP-grasp"/>
</dbReference>
<comment type="caution">
    <text evidence="31">The sequence shown here is derived from an EMBL/GenBank/DDBJ whole genome shotgun (WGS) entry which is preliminary data.</text>
</comment>
<comment type="cofactor">
    <cofactor evidence="1">
        <name>Zn(2+)</name>
        <dbReference type="ChEBI" id="CHEBI:29105"/>
    </cofactor>
</comment>
<keyword evidence="13 25" id="KW-0067">ATP-binding</keyword>
<comment type="similarity">
    <text evidence="20">In the 2nd section; belongs to the CarB family.</text>
</comment>
<dbReference type="GO" id="GO:0005951">
    <property type="term" value="C:carbamoyl-phosphate synthase complex"/>
    <property type="evidence" value="ECO:0007669"/>
    <property type="project" value="TreeGrafter"/>
</dbReference>
<dbReference type="PROSITE" id="PS51855">
    <property type="entry name" value="MGS"/>
    <property type="match status" value="1"/>
</dbReference>
<dbReference type="NCBIfam" id="TIGR01368">
    <property type="entry name" value="CPSaseIIsmall"/>
    <property type="match status" value="1"/>
</dbReference>
<dbReference type="GO" id="GO:0032259">
    <property type="term" value="P:methylation"/>
    <property type="evidence" value="ECO:0007669"/>
    <property type="project" value="UniProtKB-KW"/>
</dbReference>
<dbReference type="InterPro" id="IPR017926">
    <property type="entry name" value="GATASE"/>
</dbReference>
<evidence type="ECO:0000256" key="10">
    <source>
        <dbReference type="ARBA" id="ARBA00022737"/>
    </source>
</evidence>
<evidence type="ECO:0000313" key="31">
    <source>
        <dbReference type="EMBL" id="CAG8562424.1"/>
    </source>
</evidence>
<keyword evidence="14" id="KW-0665">Pyrimidine biosynthesis</keyword>
<evidence type="ECO:0000256" key="24">
    <source>
        <dbReference type="ARBA" id="ARBA00049534"/>
    </source>
</evidence>
<dbReference type="InterPro" id="IPR006274">
    <property type="entry name" value="CarbamoylP_synth_ssu"/>
</dbReference>
<comment type="catalytic activity">
    <reaction evidence="23">
        <text>carbamoyl phosphate + L-aspartate = N-carbamoyl-L-aspartate + phosphate + H(+)</text>
        <dbReference type="Rhea" id="RHEA:20013"/>
        <dbReference type="ChEBI" id="CHEBI:15378"/>
        <dbReference type="ChEBI" id="CHEBI:29991"/>
        <dbReference type="ChEBI" id="CHEBI:32814"/>
        <dbReference type="ChEBI" id="CHEBI:43474"/>
        <dbReference type="ChEBI" id="CHEBI:58228"/>
        <dbReference type="EC" id="2.1.3.2"/>
    </reaction>
</comment>
<comment type="subcellular location">
    <subcellularLocation>
        <location evidence="2">Nucleus</location>
    </subcellularLocation>
</comment>
<comment type="pathway">
    <text evidence="4">Pyrimidine metabolism; UMP biosynthesis via de novo pathway; (S)-dihydroorotate from bicarbonate: step 2/3.</text>
</comment>
<feature type="region of interest" description="Disordered" evidence="26">
    <location>
        <begin position="1886"/>
        <end position="1908"/>
    </location>
</feature>
<dbReference type="Pfam" id="PF25596">
    <property type="entry name" value="CPSase_L_D1"/>
    <property type="match status" value="2"/>
</dbReference>
<dbReference type="FunFam" id="3.40.50.1380:FF:000009">
    <property type="entry name" value="Carbamoyl-phosphate synthase, large subunit"/>
    <property type="match status" value="1"/>
</dbReference>
<dbReference type="HAMAP" id="MF_00001">
    <property type="entry name" value="Asp_carb_tr"/>
    <property type="match status" value="1"/>
</dbReference>
<feature type="domain" description="ATP-grasp" evidence="28">
    <location>
        <begin position="1125"/>
        <end position="1316"/>
    </location>
</feature>
<dbReference type="GO" id="GO:0042054">
    <property type="term" value="F:histone methyltransferase activity"/>
    <property type="evidence" value="ECO:0007669"/>
    <property type="project" value="InterPro"/>
</dbReference>
<dbReference type="Pfam" id="PF02729">
    <property type="entry name" value="OTCace_N"/>
    <property type="match status" value="1"/>
</dbReference>
<dbReference type="InterPro" id="IPR006560">
    <property type="entry name" value="AWS_dom"/>
</dbReference>
<dbReference type="Pfam" id="PF00117">
    <property type="entry name" value="GATase"/>
    <property type="match status" value="1"/>
</dbReference>
<dbReference type="SUPFAM" id="SSF56059">
    <property type="entry name" value="Glutathione synthetase ATP-binding domain-like"/>
    <property type="match status" value="2"/>
</dbReference>
<dbReference type="Pfam" id="PF02142">
    <property type="entry name" value="MGS"/>
    <property type="match status" value="1"/>
</dbReference>
<dbReference type="Gene3D" id="3.50.30.20">
    <property type="entry name" value="Carbamoyl-phosphate synthase small subunit, N-terminal domain"/>
    <property type="match status" value="1"/>
</dbReference>
<dbReference type="NCBIfam" id="TIGR00670">
    <property type="entry name" value="asp_carb_tr"/>
    <property type="match status" value="1"/>
</dbReference>
<dbReference type="CDD" id="cd01423">
    <property type="entry name" value="MGS_CPS_I_III"/>
    <property type="match status" value="1"/>
</dbReference>
<dbReference type="GO" id="GO:0004070">
    <property type="term" value="F:aspartate carbamoyltransferase activity"/>
    <property type="evidence" value="ECO:0007669"/>
    <property type="project" value="UniProtKB-EC"/>
</dbReference>
<evidence type="ECO:0000256" key="5">
    <source>
        <dbReference type="ARBA" id="ARBA00022553"/>
    </source>
</evidence>
<dbReference type="FunFam" id="3.30.470.20:FF:000004">
    <property type="entry name" value="Carbamoyl-phosphate synthase (glutamine-hydrolyzing)"/>
    <property type="match status" value="1"/>
</dbReference>
<dbReference type="OrthoDB" id="1924069at2759"/>
<comment type="similarity">
    <text evidence="19">In the N-terminal section; belongs to the CarA family.</text>
</comment>
<evidence type="ECO:0000256" key="13">
    <source>
        <dbReference type="ARBA" id="ARBA00022840"/>
    </source>
</evidence>
<keyword evidence="9" id="KW-0949">S-adenosyl-L-methionine</keyword>
<dbReference type="FunFam" id="3.40.50.20:FF:000002">
    <property type="entry name" value="Carbamoyl-phosphate synthase large chain"/>
    <property type="match status" value="1"/>
</dbReference>
<evidence type="ECO:0000256" key="12">
    <source>
        <dbReference type="ARBA" id="ARBA00022801"/>
    </source>
</evidence>
<keyword evidence="12" id="KW-0378">Hydrolase</keyword>
<dbReference type="FunFam" id="3.40.50.20:FF:000011">
    <property type="entry name" value="CAD protein-like isoform X1"/>
    <property type="match status" value="1"/>
</dbReference>
<dbReference type="SMART" id="SM00851">
    <property type="entry name" value="MGS"/>
    <property type="match status" value="1"/>
</dbReference>
<name>A0A9N9BFT4_9GLOM</name>
<dbReference type="Proteomes" id="UP000789759">
    <property type="component" value="Unassembled WGS sequence"/>
</dbReference>
<dbReference type="SMART" id="SM00570">
    <property type="entry name" value="AWS"/>
    <property type="match status" value="1"/>
</dbReference>
<dbReference type="GO" id="GO:0006526">
    <property type="term" value="P:L-arginine biosynthetic process"/>
    <property type="evidence" value="ECO:0007669"/>
    <property type="project" value="TreeGrafter"/>
</dbReference>
<dbReference type="InterPro" id="IPR011607">
    <property type="entry name" value="MGS-like_dom"/>
</dbReference>
<dbReference type="Pfam" id="PF00988">
    <property type="entry name" value="CPSase_sm_chain"/>
    <property type="match status" value="1"/>
</dbReference>
<dbReference type="SUPFAM" id="SSF52021">
    <property type="entry name" value="Carbamoyl phosphate synthetase, small subunit N-terminal domain"/>
    <property type="match status" value="1"/>
</dbReference>
<dbReference type="Pfam" id="PF17907">
    <property type="entry name" value="AWS"/>
    <property type="match status" value="1"/>
</dbReference>
<dbReference type="FunFam" id="1.10.1030.10:FF:000001">
    <property type="entry name" value="Carbamoyl-phosphate synthase large chain"/>
    <property type="match status" value="1"/>
</dbReference>
<dbReference type="InterPro" id="IPR036480">
    <property type="entry name" value="CarbP_synth_ssu_N_sf"/>
</dbReference>
<dbReference type="FunFam" id="3.40.50.1370:FF:000002">
    <property type="entry name" value="Aspartate carbamoyltransferase 2"/>
    <property type="match status" value="1"/>
</dbReference>
<evidence type="ECO:0000313" key="32">
    <source>
        <dbReference type="Proteomes" id="UP000789759"/>
    </source>
</evidence>
<dbReference type="GO" id="GO:0046872">
    <property type="term" value="F:metal ion binding"/>
    <property type="evidence" value="ECO:0007669"/>
    <property type="project" value="InterPro"/>
</dbReference>
<dbReference type="FunFam" id="3.20.20.140:FF:000036">
    <property type="entry name" value="Carbamoyl-phosphate synthase large chain"/>
    <property type="match status" value="1"/>
</dbReference>
<evidence type="ECO:0000256" key="16">
    <source>
        <dbReference type="ARBA" id="ARBA00023268"/>
    </source>
</evidence>
<gene>
    <name evidence="31" type="ORF">CPELLU_LOCUS5266</name>
</gene>
<dbReference type="SUPFAM" id="SSF51556">
    <property type="entry name" value="Metallo-dependent hydrolases"/>
    <property type="match status" value="1"/>
</dbReference>
<evidence type="ECO:0000256" key="17">
    <source>
        <dbReference type="ARBA" id="ARBA00043968"/>
    </source>
</evidence>
<comment type="similarity">
    <text evidence="18">In the C-terminal section; belongs to the aspartate/ornithine carbamoyltransferase superfamily. ATCase family.</text>
</comment>
<feature type="domain" description="AWS" evidence="29">
    <location>
        <begin position="2323"/>
        <end position="2378"/>
    </location>
</feature>
<dbReference type="Pfam" id="PF00856">
    <property type="entry name" value="SET"/>
    <property type="match status" value="1"/>
</dbReference>
<dbReference type="NCBIfam" id="TIGR01369">
    <property type="entry name" value="CPSaseII_lrg"/>
    <property type="match status" value="1"/>
</dbReference>
<dbReference type="InterPro" id="IPR029062">
    <property type="entry name" value="Class_I_gatase-like"/>
</dbReference>
<evidence type="ECO:0000256" key="26">
    <source>
        <dbReference type="SAM" id="MobiDB-lite"/>
    </source>
</evidence>
<evidence type="ECO:0000256" key="1">
    <source>
        <dbReference type="ARBA" id="ARBA00001947"/>
    </source>
</evidence>
<dbReference type="GO" id="GO:0004087">
    <property type="term" value="F:carbamoyl-phosphate synthase (ammonia) activity"/>
    <property type="evidence" value="ECO:0007669"/>
    <property type="project" value="UniProtKB-EC"/>
</dbReference>
<evidence type="ECO:0000259" key="28">
    <source>
        <dbReference type="PROSITE" id="PS50975"/>
    </source>
</evidence>
<dbReference type="InterPro" id="IPR005483">
    <property type="entry name" value="CPSase_dom"/>
</dbReference>
<dbReference type="GO" id="GO:0005524">
    <property type="term" value="F:ATP binding"/>
    <property type="evidence" value="ECO:0007669"/>
    <property type="project" value="UniProtKB-UniRule"/>
</dbReference>
<evidence type="ECO:0000256" key="18">
    <source>
        <dbReference type="ARBA" id="ARBA00043979"/>
    </source>
</evidence>
<keyword evidence="8" id="KW-0808">Transferase</keyword>
<dbReference type="GO" id="GO:0005634">
    <property type="term" value="C:nucleus"/>
    <property type="evidence" value="ECO:0007669"/>
    <property type="project" value="UniProtKB-SubCell"/>
</dbReference>
<sequence length="2809" mass="313055">MEKRVKVQNPVFPSPRSPIPPVTVPSSVSKADIVVGTLVLKDGSSYQGFSFGAESKSVSGECVFQTGMVGYPESLTDPSYQGQILVLTFPLVGNYGVPSRDDMEPLLKDIPKYFESCEIHISGLVVGQYSREYSHYLAQSSLSDWLKEHDIPAIYGIDTRALTKKIRTQGVFLGKILFPKSVVGNAALGISTSNDLSIDGLLHPEPWMADYQDVPWVDPNERNLVAEVSVKEPKLYVPDPLESITDAKGMTLRIVAIDVGMKYNQIRCFVNRGVEFKVVPWDYDFNNEKDYHGLFIRQANGPGDPTMVKQTVERLKVALKDVKTPIFGICMGHQLLSLAAGARTRKMKYGNRGQNIPCTDMISGRCYITSQNHGYAVDASTLPPNFQELFVNANDGSNEGIIHVSLPIFSVQFHPESTPGPRDTEFLFDVFIESVKQFGMTGNLMPIQMPGGLRSDNSKKNPRVNVRKVLVLGSGGLSIGQAGEFDYSGSQAIKALKEEGIYTILINPNIATIQTSHSLADKVYFLPVNPDYVLKVIKHEKPDGIYVTFGGQTALNVGIKLKDKFEELGVKVLGTPIETIITTEDRELFAQKMLEIKERCAKSASATNVQEALDAAQKIGYPVICRAAYALGGLSSGFAENETQLVELCTKAFATSPQVLVELSMKGWKEIEYEVVRDCRDNCITVCNMENFDPLGIHTGDSIVVAPSQTLSDDDYNMLRTTAINVIRHLGVIGECNIQYALNPFSKEYCIIEVNARLSRSSALASKATGYPLAFVAAKLGLGIPLNEINNMVTKVTCACFEPSLDYVVVKIPRWDLKKFSRVNKSLSSSMKSVGEVMSIGRTFEETIQKAIRAIDYGFSGFGQNDLVDSIKEELINPSDQRLFAIANAMHQGYTVDQIWELTKIDKWFLHKLRNIIELEKQLKKYNYSTIKPDLVLMAKQLGFSDRHIAKIISSSELSIRRMRHEHGIIPFVKQIDTVAAEFPAQTNYLYVTYNAVEHDINFDEKGVMVLGSGVYRIGSSVEFDWCAVRAIRTLRDRGIKTVMVNYNPETVSTDYDEADRLYFENITLERVLDIYEIESSCGVIISMGGQTPNNIALPLFRQNVKILGTSPEMIDTAENRYKFSRMLDQIGVDQPRWKELTGHEEAHEFCKQVQFPVLVRPSYVLSGAAMNVVYSSDDLSNYLSQATAVSREHPVVISKYIEEAKEIEMDAVALDGKLIMHVISEHVENAGVHSGDATLVLPPQDLDPATVRKIELATQQIANALNVTGPFNIQFIAKNNDIKVIECNVRASRSFPFVSKVMEVDLIEMATLAMLGVHIDPYPPINLPKNYVAVKVPQFSFSRLSGADPILGVEMASTGEVACFGRDKYEAYLKALISTGITIIMPRKNILLSIGSFKEKNEMLPSVRKLHEMGYNLFATSGTADYIQEHGLPVKYLVSLEESEHQLKSEYSLQQHLANNLIDLYINLPSKNRYRRPASYMSRGYRTRRMAVDYDIPLITNVKCAKLFIEALSRRNDFEILNIDYKTSHKRVSLPGLINVSAFVPHVAESDNDDFAQITKASLAAGFTTINILPLGFNESLRNATTIEVAHNNSRNNAHCDFSLSVVVTENNAQELMAVVPDGASSFITFKNIQADMIPKMATVSKHLGIWPPHSPIVTDAKGTDLASVLLLASLHNRAVHVTDVSTKEDIVLIALSKEKGLKVTCDVSVYALCLNSNDINGSTSILPSLSDQAALWEYLESIDCFSVGTLPYRLSQSSGFDVSASTGIEETLPLLLNAVNDGKLTLDDITTRLYTNPQSIFNIPEQPDTYVEVEIDRKVIMAQKEGGWSPFIGKTLSGVVSRVVLKRDTVYLDGGSYSTGTCGNDISSLIHVIAKTPAIKESFGSKESLQAQQQPQQQSSQPVASHVSDILSPTLTPREFGLKSMTSDLFSLDLPHAVLPTNITSNINQTRFFRQHILTAKDFSRNDLHLLFGVAHEMRTLVERYGSVNLLQGRVMFTLFYEPSTRTSASFEAAMNRLGGRVVAIKADSSSVAKGESLADTIRTVGSYGDVIILRHPEPGSTKTAAKYSPVPIINAGDGIGEHPTQAFLDVYTIREELGTVNGLTITIVGDLKNGRTVHSLVRVLSQYQVTLNYVSPASLRIPDEIKTEVRKTRGIRQKEYTDLESVISETDVLYVTRIQRERFTDPVEYERVKDSFIINNATLSRSKPNMIVMHPLPRMNEIDPEVDFDDRAVYFRQMKYGMFVRMALLAMLVTFKKKNERDPSNIAFFSYPARKRRLSDNRGSRETRDEDLQSIQVHRILHYYEDDSKKKMTAPLFSSTNPTKCNCKYVPGVDHINKACGISSNCVNRTRFIECTPELCSYGSYCQNRCIQNHMNALFDIIRAPNKYFGLKSLKLIEKGSFIVEPIETPVEINNLEFHMDKYMSEGLWRTYFPPSDTSEINNAAKKGRLSRFIAHSRDPNCHKQEWLVGNQTRTGIFASRDISDGDELTIDYTEPSIGYGIPCKIKEQNGANMAPEEVHPLEDNQGIFNYIGRMLQAVYRPDLATQVLRSLEITTDENILRKFLKLDGLKILSLWFNEHTEPKLIERIISVLETLPLQCNDLDIMTEVKGSLQMININDDALHDRITKDNILDRDKGHSSKKSDKMKTMEICSEKKPKTPDSSSALGSAPILSASTSSLQPSNEEPGSSHIASAKVIVNDVESVTDILIQPSSSVTASDEGSSTHTFDKDKFRGEFAAAVVEYSERFKSQIEERTLNKHVNKCIELCFGKEMRLAEVGIVTSSVRNRIAKFLDEYMKKLIISIKG</sequence>
<dbReference type="Gene3D" id="3.20.20.140">
    <property type="entry name" value="Metal-dependent hydrolases"/>
    <property type="match status" value="1"/>
</dbReference>
<keyword evidence="32" id="KW-1185">Reference proteome</keyword>
<dbReference type="SUPFAM" id="SSF52317">
    <property type="entry name" value="Class I glutamine amidotransferase-like"/>
    <property type="match status" value="1"/>
</dbReference>
<dbReference type="SUPFAM" id="SSF48108">
    <property type="entry name" value="Carbamoyl phosphate synthetase, large subunit connection domain"/>
    <property type="match status" value="1"/>
</dbReference>
<evidence type="ECO:0000256" key="14">
    <source>
        <dbReference type="ARBA" id="ARBA00022975"/>
    </source>
</evidence>
<comment type="catalytic activity">
    <reaction evidence="21">
        <text>hydrogencarbonate + NH4(+) + 2 ATP = carbamoyl phosphate + 2 ADP + phosphate + 2 H(+)</text>
        <dbReference type="Rhea" id="RHEA:18029"/>
        <dbReference type="ChEBI" id="CHEBI:15378"/>
        <dbReference type="ChEBI" id="CHEBI:17544"/>
        <dbReference type="ChEBI" id="CHEBI:28938"/>
        <dbReference type="ChEBI" id="CHEBI:30616"/>
        <dbReference type="ChEBI" id="CHEBI:43474"/>
        <dbReference type="ChEBI" id="CHEBI:58228"/>
        <dbReference type="ChEBI" id="CHEBI:456216"/>
        <dbReference type="EC" id="6.3.4.16"/>
    </reaction>
</comment>
<dbReference type="Gene3D" id="3.40.50.880">
    <property type="match status" value="1"/>
</dbReference>
<dbReference type="InterPro" id="IPR006131">
    <property type="entry name" value="Asp_carbamoyltransf_Asp/Orn-bd"/>
</dbReference>
<evidence type="ECO:0000256" key="23">
    <source>
        <dbReference type="ARBA" id="ARBA00048859"/>
    </source>
</evidence>
<dbReference type="SMART" id="SM01097">
    <property type="entry name" value="CPSase_sm_chain"/>
    <property type="match status" value="1"/>
</dbReference>
<evidence type="ECO:0000256" key="22">
    <source>
        <dbReference type="ARBA" id="ARBA00048816"/>
    </source>
</evidence>
<dbReference type="SUPFAM" id="SSF52440">
    <property type="entry name" value="PreATP-grasp domain"/>
    <property type="match status" value="2"/>
</dbReference>